<dbReference type="AlphaFoldDB" id="A0A5M6DJU3"/>
<dbReference type="PANTHER" id="PTHR48171:SF1">
    <property type="entry name" value="VACUOLAR PROTEIN SORTING-ASSOCIATED PROTEIN 62"/>
    <property type="match status" value="1"/>
</dbReference>
<reference evidence="1 2" key="1">
    <citation type="submission" date="2019-09" db="EMBL/GenBank/DDBJ databases">
        <title>Genome sequence and assembly of Adhaeribacter sp.</title>
        <authorList>
            <person name="Chhetri G."/>
        </authorList>
    </citation>
    <scope>NUCLEOTIDE SEQUENCE [LARGE SCALE GENOMIC DNA]</scope>
    <source>
        <strain evidence="1 2">DK36</strain>
    </source>
</reference>
<proteinExistence type="predicted"/>
<evidence type="ECO:0000313" key="2">
    <source>
        <dbReference type="Proteomes" id="UP000323426"/>
    </source>
</evidence>
<dbReference type="EMBL" id="VWSF01000004">
    <property type="protein sequence ID" value="KAA5547818.1"/>
    <property type="molecule type" value="Genomic_DNA"/>
</dbReference>
<protein>
    <submittedName>
        <fullName evidence="1">DUF946 domain-containing protein</fullName>
    </submittedName>
</protein>
<name>A0A5M6DJU3_9BACT</name>
<gene>
    <name evidence="1" type="ORF">F0145_07710</name>
</gene>
<evidence type="ECO:0000313" key="1">
    <source>
        <dbReference type="EMBL" id="KAA5547818.1"/>
    </source>
</evidence>
<dbReference type="Proteomes" id="UP000323426">
    <property type="component" value="Unassembled WGS sequence"/>
</dbReference>
<sequence>MSTLLITASDAAIIGRILLRREPSTDEVKSWSAQPYENGAVGFISEILKTDEFMGFNLDNTHLLARIYDAIMKRYDASLPVDIAYWVNLLNFEETIDTITKKFVSIQSSGYQNDPCGSPLDPSQAIKAINDADGRPVIFTYGTNKHLYLFKFNNSTNSYQQIDLSEALPSAHHTKVQSYDIYTDTRGNASVAVAVCERRGVPVSTLYITYPIGASTDAVGWINAFKSINVASGIPQGAVISNVSFSANDGANTTFVIASLAVQGVMNNYYFDMSTPAAIWQFLRIPQDADKTLLSKLGSYIKPGIWSLYYVNKDVALTFSSFQDKYGKTINYNYDGLPANTVTFVVSPGSSNVPNMYVGGDGISVYRSSHSNPETVLLPEAAKGISFLKVSITAEEEFVWYIDNSQSLKLVSKLNGATAWGNIEIVDTAVSEIAVVESGVQTAVTFAAITPSRALEIRVRNLQTAAWTSTEIPSSAVWDEMPLSLKELQTAIKDAAPIIYLDTEEQYKSSTVEFYLRKVGLWNTVKSTWELPKGSLWDNTANDMTSDALIPRARSANDGSTKHSSDYTLKIDDADYPLIIPGHPDDAPLYVHAKFIPEENSTDLVFWIFYPYNGPGTLSLSGKTNVLGNLGVHEGDWEHVLMRVDNDSKQVTKVYLSQHDSGDLIPKSVLETDPSTGRIVLYSSRNGHAFYSTPGANQKVLFDHLIQVSLQNATSKGAVLNTYEDGRTQLVSAQFLGAGAPVEPKWLNFPWRWGKYSEMSSSDVSDAIKSCLESIEPPGGILSPIINEIIGAILGKIAVDKNLLGGEGNSAGPQPIKFKDSWFSKE</sequence>
<dbReference type="InterPro" id="IPR009291">
    <property type="entry name" value="Vps62"/>
</dbReference>
<dbReference type="Pfam" id="PF06101">
    <property type="entry name" value="Vps62"/>
    <property type="match status" value="1"/>
</dbReference>
<dbReference type="PANTHER" id="PTHR48171">
    <property type="entry name" value="DUF946 FAMILY PROTEIN"/>
    <property type="match status" value="1"/>
</dbReference>
<comment type="caution">
    <text evidence="1">The sequence shown here is derived from an EMBL/GenBank/DDBJ whole genome shotgun (WGS) entry which is preliminary data.</text>
</comment>
<accession>A0A5M6DJU3</accession>
<dbReference type="RefSeq" id="WP_150087736.1">
    <property type="nucleotide sequence ID" value="NZ_VWSF01000004.1"/>
</dbReference>
<keyword evidence="2" id="KW-1185">Reference proteome</keyword>
<organism evidence="1 2">
    <name type="scientific">Adhaeribacter rhizoryzae</name>
    <dbReference type="NCBI Taxonomy" id="2607907"/>
    <lineage>
        <taxon>Bacteria</taxon>
        <taxon>Pseudomonadati</taxon>
        <taxon>Bacteroidota</taxon>
        <taxon>Cytophagia</taxon>
        <taxon>Cytophagales</taxon>
        <taxon>Hymenobacteraceae</taxon>
        <taxon>Adhaeribacter</taxon>
    </lineage>
</organism>